<dbReference type="Gene3D" id="6.10.140.1950">
    <property type="match status" value="1"/>
</dbReference>
<evidence type="ECO:0000256" key="2">
    <source>
        <dbReference type="ARBA" id="ARBA00022481"/>
    </source>
</evidence>
<dbReference type="Pfam" id="PF03462">
    <property type="entry name" value="PCRF"/>
    <property type="match status" value="1"/>
</dbReference>
<dbReference type="PROSITE" id="PS00745">
    <property type="entry name" value="RF_PROK_I"/>
    <property type="match status" value="1"/>
</dbReference>
<organism evidence="5 6">
    <name type="scientific">Dacryopinax primogenitus (strain DJM 731)</name>
    <name type="common">Brown rot fungus</name>
    <dbReference type="NCBI Taxonomy" id="1858805"/>
    <lineage>
        <taxon>Eukaryota</taxon>
        <taxon>Fungi</taxon>
        <taxon>Dikarya</taxon>
        <taxon>Basidiomycota</taxon>
        <taxon>Agaricomycotina</taxon>
        <taxon>Dacrymycetes</taxon>
        <taxon>Dacrymycetales</taxon>
        <taxon>Dacrymycetaceae</taxon>
        <taxon>Dacryopinax</taxon>
    </lineage>
</organism>
<dbReference type="Proteomes" id="UP000030653">
    <property type="component" value="Unassembled WGS sequence"/>
</dbReference>
<dbReference type="STRING" id="1858805.M5FRE5"/>
<dbReference type="GO" id="GO:0005739">
    <property type="term" value="C:mitochondrion"/>
    <property type="evidence" value="ECO:0007669"/>
    <property type="project" value="GOC"/>
</dbReference>
<dbReference type="Pfam" id="PF00472">
    <property type="entry name" value="RF-1"/>
    <property type="match status" value="1"/>
</dbReference>
<reference evidence="5 6" key="1">
    <citation type="journal article" date="2012" name="Science">
        <title>The Paleozoic origin of enzymatic lignin decomposition reconstructed from 31 fungal genomes.</title>
        <authorList>
            <person name="Floudas D."/>
            <person name="Binder M."/>
            <person name="Riley R."/>
            <person name="Barry K."/>
            <person name="Blanchette R.A."/>
            <person name="Henrissat B."/>
            <person name="Martinez A.T."/>
            <person name="Otillar R."/>
            <person name="Spatafora J.W."/>
            <person name="Yadav J.S."/>
            <person name="Aerts A."/>
            <person name="Benoit I."/>
            <person name="Boyd A."/>
            <person name="Carlson A."/>
            <person name="Copeland A."/>
            <person name="Coutinho P.M."/>
            <person name="de Vries R.P."/>
            <person name="Ferreira P."/>
            <person name="Findley K."/>
            <person name="Foster B."/>
            <person name="Gaskell J."/>
            <person name="Glotzer D."/>
            <person name="Gorecki P."/>
            <person name="Heitman J."/>
            <person name="Hesse C."/>
            <person name="Hori C."/>
            <person name="Igarashi K."/>
            <person name="Jurgens J.A."/>
            <person name="Kallen N."/>
            <person name="Kersten P."/>
            <person name="Kohler A."/>
            <person name="Kuees U."/>
            <person name="Kumar T.K.A."/>
            <person name="Kuo A."/>
            <person name="LaButti K."/>
            <person name="Larrondo L.F."/>
            <person name="Lindquist E."/>
            <person name="Ling A."/>
            <person name="Lombard V."/>
            <person name="Lucas S."/>
            <person name="Lundell T."/>
            <person name="Martin R."/>
            <person name="McLaughlin D.J."/>
            <person name="Morgenstern I."/>
            <person name="Morin E."/>
            <person name="Murat C."/>
            <person name="Nagy L.G."/>
            <person name="Nolan M."/>
            <person name="Ohm R.A."/>
            <person name="Patyshakuliyeva A."/>
            <person name="Rokas A."/>
            <person name="Ruiz-Duenas F.J."/>
            <person name="Sabat G."/>
            <person name="Salamov A."/>
            <person name="Samejima M."/>
            <person name="Schmutz J."/>
            <person name="Slot J.C."/>
            <person name="St John F."/>
            <person name="Stenlid J."/>
            <person name="Sun H."/>
            <person name="Sun S."/>
            <person name="Syed K."/>
            <person name="Tsang A."/>
            <person name="Wiebenga A."/>
            <person name="Young D."/>
            <person name="Pisabarro A."/>
            <person name="Eastwood D.C."/>
            <person name="Martin F."/>
            <person name="Cullen D."/>
            <person name="Grigoriev I.V."/>
            <person name="Hibbett D.S."/>
        </authorList>
    </citation>
    <scope>NUCLEOTIDE SEQUENCE [LARGE SCALE GENOMIC DNA]</scope>
    <source>
        <strain evidence="5 6">DJM-731 SS1</strain>
    </source>
</reference>
<evidence type="ECO:0000313" key="6">
    <source>
        <dbReference type="Proteomes" id="UP000030653"/>
    </source>
</evidence>
<name>M5FRE5_DACPD</name>
<dbReference type="EMBL" id="JH795869">
    <property type="protein sequence ID" value="EJT99680.1"/>
    <property type="molecule type" value="Genomic_DNA"/>
</dbReference>
<dbReference type="PANTHER" id="PTHR43804">
    <property type="entry name" value="LD18447P"/>
    <property type="match status" value="1"/>
</dbReference>
<keyword evidence="2" id="KW-0488">Methylation</keyword>
<dbReference type="GeneID" id="63688427"/>
<comment type="similarity">
    <text evidence="1">Belongs to the prokaryotic/mitochondrial release factor family.</text>
</comment>
<dbReference type="Gene3D" id="3.30.160.20">
    <property type="match status" value="1"/>
</dbReference>
<feature type="domain" description="Prokaryotic-type class I peptide chain release factors" evidence="4">
    <location>
        <begin position="277"/>
        <end position="293"/>
    </location>
</feature>
<dbReference type="FunFam" id="3.30.160.20:FF:000004">
    <property type="entry name" value="Peptide chain release factor 1"/>
    <property type="match status" value="1"/>
</dbReference>
<dbReference type="Gene3D" id="3.30.70.1660">
    <property type="match status" value="1"/>
</dbReference>
<evidence type="ECO:0000256" key="3">
    <source>
        <dbReference type="ARBA" id="ARBA00022917"/>
    </source>
</evidence>
<accession>M5FRE5</accession>
<dbReference type="OrthoDB" id="2019491at2759"/>
<dbReference type="GO" id="GO:0032543">
    <property type="term" value="P:mitochondrial translation"/>
    <property type="evidence" value="ECO:0007669"/>
    <property type="project" value="UniProtKB-ARBA"/>
</dbReference>
<evidence type="ECO:0000256" key="1">
    <source>
        <dbReference type="ARBA" id="ARBA00010835"/>
    </source>
</evidence>
<dbReference type="AlphaFoldDB" id="M5FRE5"/>
<dbReference type="PANTHER" id="PTHR43804:SF7">
    <property type="entry name" value="LD18447P"/>
    <property type="match status" value="1"/>
</dbReference>
<dbReference type="RefSeq" id="XP_040626578.1">
    <property type="nucleotide sequence ID" value="XM_040773365.1"/>
</dbReference>
<keyword evidence="6" id="KW-1185">Reference proteome</keyword>
<dbReference type="SMART" id="SM00937">
    <property type="entry name" value="PCRF"/>
    <property type="match status" value="1"/>
</dbReference>
<dbReference type="InterPro" id="IPR045853">
    <property type="entry name" value="Pep_chain_release_fac_I_sf"/>
</dbReference>
<dbReference type="InterPro" id="IPR000352">
    <property type="entry name" value="Pep_chain_release_fac_I"/>
</dbReference>
<proteinExistence type="inferred from homology"/>
<dbReference type="SUPFAM" id="SSF75620">
    <property type="entry name" value="Release factor"/>
    <property type="match status" value="1"/>
</dbReference>
<dbReference type="InterPro" id="IPR050057">
    <property type="entry name" value="Prokaryotic/Mito_RF"/>
</dbReference>
<gene>
    <name evidence="5" type="ORF">DACRYDRAFT_23735</name>
</gene>
<dbReference type="InterPro" id="IPR005139">
    <property type="entry name" value="PCRF"/>
</dbReference>
<dbReference type="GO" id="GO:0003747">
    <property type="term" value="F:translation release factor activity"/>
    <property type="evidence" value="ECO:0007669"/>
    <property type="project" value="InterPro"/>
</dbReference>
<dbReference type="OMA" id="DHRVGFK"/>
<evidence type="ECO:0000259" key="4">
    <source>
        <dbReference type="PROSITE" id="PS00745"/>
    </source>
</evidence>
<evidence type="ECO:0000313" key="5">
    <source>
        <dbReference type="EMBL" id="EJT99680.1"/>
    </source>
</evidence>
<sequence length="413" mass="47036">MLFLSRRWCTTAHSIIVYRQWKRVASTAVRADPSLSLWRERFGEEGERILKIVSRRVAERNELIQLLGGNAHSPEQIQRAKTAKELEPLWEAWQDWQKTEGSFDEVKVLLEDSDPDIRMLAQEDEAALTSKLNEFVSGTFPTLLMPASKTSHYTALVEIKAGVGGDESALFAEEMSRLYTRFATTQDWQCQVVSETGHEHGGIREIIIEIKGDGTYDEMRWENGVHRVQRVPATESTGRVHTSTISVMVFPVAPQSGHDAVEEDIVDEKDVRIDVMRARGAGGQHVNRTESAVRLVHIPTGITVSMQDSRSQHQNRARAWEILRARLLDRKLAADAEKKRLTRRSIFKSADRSEKVRTYNFPQDRVTDHRIGMTLKNLESFMDGTRLHDVHEALIRDYNAAELEELLESGTSH</sequence>
<keyword evidence="3" id="KW-0648">Protein biosynthesis</keyword>
<protein>
    <submittedName>
        <fullName evidence="5">Release factor</fullName>
    </submittedName>
</protein>
<dbReference type="HOGENOM" id="CLU_036856_0_8_1"/>